<gene>
    <name evidence="1" type="ORF">QAD02_008345</name>
</gene>
<organism evidence="1 2">
    <name type="scientific">Eretmocerus hayati</name>
    <dbReference type="NCBI Taxonomy" id="131215"/>
    <lineage>
        <taxon>Eukaryota</taxon>
        <taxon>Metazoa</taxon>
        <taxon>Ecdysozoa</taxon>
        <taxon>Arthropoda</taxon>
        <taxon>Hexapoda</taxon>
        <taxon>Insecta</taxon>
        <taxon>Pterygota</taxon>
        <taxon>Neoptera</taxon>
        <taxon>Endopterygota</taxon>
        <taxon>Hymenoptera</taxon>
        <taxon>Apocrita</taxon>
        <taxon>Proctotrupomorpha</taxon>
        <taxon>Chalcidoidea</taxon>
        <taxon>Aphelinidae</taxon>
        <taxon>Aphelininae</taxon>
        <taxon>Eretmocerus</taxon>
    </lineage>
</organism>
<comment type="caution">
    <text evidence="1">The sequence shown here is derived from an EMBL/GenBank/DDBJ whole genome shotgun (WGS) entry which is preliminary data.</text>
</comment>
<reference evidence="1" key="1">
    <citation type="submission" date="2023-04" db="EMBL/GenBank/DDBJ databases">
        <title>A chromosome-level genome assembly of the parasitoid wasp Eretmocerus hayati.</title>
        <authorList>
            <person name="Zhong Y."/>
            <person name="Liu S."/>
            <person name="Liu Y."/>
        </authorList>
    </citation>
    <scope>NUCLEOTIDE SEQUENCE</scope>
    <source>
        <strain evidence="1">ZJU_SS_LIU_2023</strain>
    </source>
</reference>
<accession>A0ACC2N687</accession>
<keyword evidence="2" id="KW-1185">Reference proteome</keyword>
<dbReference type="Proteomes" id="UP001239111">
    <property type="component" value="Chromosome 4"/>
</dbReference>
<sequence length="199" mass="22009">MLSKVNAETYDVIAKVCKPKKPGGKEYDAIVEASSKYIKPPASYLVYRNDFRLRMQQDNESISEYVAALQTLAMNCKFPGNHGDDRILDQLIIGSRSKNIRAELLEIIDPELDVALQKALGSEAAEEGARKLEHGRTHQEELHHIVHAQGRGRGRGRARGRSNSAGRGKPNGWQTNTAGRGHSRNSIGRGMGQRGSAWH</sequence>
<dbReference type="EMBL" id="CM056744">
    <property type="protein sequence ID" value="KAJ8666683.1"/>
    <property type="molecule type" value="Genomic_DNA"/>
</dbReference>
<name>A0ACC2N687_9HYME</name>
<protein>
    <submittedName>
        <fullName evidence="1">Uncharacterized protein</fullName>
    </submittedName>
</protein>
<proteinExistence type="predicted"/>
<evidence type="ECO:0000313" key="2">
    <source>
        <dbReference type="Proteomes" id="UP001239111"/>
    </source>
</evidence>
<evidence type="ECO:0000313" key="1">
    <source>
        <dbReference type="EMBL" id="KAJ8666683.1"/>
    </source>
</evidence>